<dbReference type="SUPFAM" id="SSF52172">
    <property type="entry name" value="CheY-like"/>
    <property type="match status" value="1"/>
</dbReference>
<dbReference type="CDD" id="cd06170">
    <property type="entry name" value="LuxR_C_like"/>
    <property type="match status" value="1"/>
</dbReference>
<evidence type="ECO:0000313" key="9">
    <source>
        <dbReference type="Proteomes" id="UP001165367"/>
    </source>
</evidence>
<dbReference type="Pfam" id="PF00196">
    <property type="entry name" value="GerE"/>
    <property type="match status" value="1"/>
</dbReference>
<dbReference type="PANTHER" id="PTHR43214">
    <property type="entry name" value="TWO-COMPONENT RESPONSE REGULATOR"/>
    <property type="match status" value="1"/>
</dbReference>
<comment type="caution">
    <text evidence="8">The sequence shown here is derived from an EMBL/GenBank/DDBJ whole genome shotgun (WGS) entry which is preliminary data.</text>
</comment>
<keyword evidence="9" id="KW-1185">Reference proteome</keyword>
<keyword evidence="4" id="KW-0804">Transcription</keyword>
<keyword evidence="1 5" id="KW-0597">Phosphoprotein</keyword>
<dbReference type="InterPro" id="IPR058245">
    <property type="entry name" value="NreC/VraR/RcsB-like_REC"/>
</dbReference>
<evidence type="ECO:0000256" key="3">
    <source>
        <dbReference type="ARBA" id="ARBA00023125"/>
    </source>
</evidence>
<dbReference type="InterPro" id="IPR039420">
    <property type="entry name" value="WalR-like"/>
</dbReference>
<feature type="domain" description="Response regulatory" evidence="7">
    <location>
        <begin position="7"/>
        <end position="124"/>
    </location>
</feature>
<gene>
    <name evidence="8" type="ORF">LZZ85_08615</name>
</gene>
<dbReference type="Proteomes" id="UP001165367">
    <property type="component" value="Unassembled WGS sequence"/>
</dbReference>
<dbReference type="SMART" id="SM00421">
    <property type="entry name" value="HTH_LUXR"/>
    <property type="match status" value="1"/>
</dbReference>
<evidence type="ECO:0000256" key="1">
    <source>
        <dbReference type="ARBA" id="ARBA00022553"/>
    </source>
</evidence>
<keyword evidence="2" id="KW-0805">Transcription regulation</keyword>
<dbReference type="Pfam" id="PF00072">
    <property type="entry name" value="Response_reg"/>
    <property type="match status" value="1"/>
</dbReference>
<organism evidence="8 9">
    <name type="scientific">Terrimonas ginsenosidimutans</name>
    <dbReference type="NCBI Taxonomy" id="2908004"/>
    <lineage>
        <taxon>Bacteria</taxon>
        <taxon>Pseudomonadati</taxon>
        <taxon>Bacteroidota</taxon>
        <taxon>Chitinophagia</taxon>
        <taxon>Chitinophagales</taxon>
        <taxon>Chitinophagaceae</taxon>
        <taxon>Terrimonas</taxon>
    </lineage>
</organism>
<dbReference type="PANTHER" id="PTHR43214:SF41">
    <property type="entry name" value="NITRATE_NITRITE RESPONSE REGULATOR PROTEIN NARP"/>
    <property type="match status" value="1"/>
</dbReference>
<evidence type="ECO:0000313" key="8">
    <source>
        <dbReference type="EMBL" id="MCG2614342.1"/>
    </source>
</evidence>
<dbReference type="SUPFAM" id="SSF46894">
    <property type="entry name" value="C-terminal effector domain of the bipartite response regulators"/>
    <property type="match status" value="1"/>
</dbReference>
<dbReference type="PROSITE" id="PS50110">
    <property type="entry name" value="RESPONSE_REGULATORY"/>
    <property type="match status" value="1"/>
</dbReference>
<dbReference type="InterPro" id="IPR016032">
    <property type="entry name" value="Sig_transdc_resp-reg_C-effctor"/>
</dbReference>
<dbReference type="PROSITE" id="PS50043">
    <property type="entry name" value="HTH_LUXR_2"/>
    <property type="match status" value="1"/>
</dbReference>
<dbReference type="EMBL" id="JAKLTR010000004">
    <property type="protein sequence ID" value="MCG2614342.1"/>
    <property type="molecule type" value="Genomic_DNA"/>
</dbReference>
<proteinExistence type="predicted"/>
<dbReference type="CDD" id="cd17535">
    <property type="entry name" value="REC_NarL-like"/>
    <property type="match status" value="1"/>
</dbReference>
<evidence type="ECO:0000256" key="5">
    <source>
        <dbReference type="PROSITE-ProRule" id="PRU00169"/>
    </source>
</evidence>
<sequence>MNSKPVRIALVDDHALLRNGLASLVTSFEGYEVLFQADNGKDFIAQLEHYPAPDLVLLDITMPEMNGFETADWIKQNLPAVKVLVLSVMDNDSIIISMLKKGARGYILKDSKPAVFRQALDNIRDTGFYINELISNKMLNYVTQESSHTVKETSIISQLSEKEIAFLQMACTEMTYKEIAESMSLSPRTIDGYRDELLKKLNVQSRIGLVTFAIKNGLYKL</sequence>
<evidence type="ECO:0000256" key="2">
    <source>
        <dbReference type="ARBA" id="ARBA00023015"/>
    </source>
</evidence>
<keyword evidence="3" id="KW-0238">DNA-binding</keyword>
<dbReference type="Gene3D" id="3.40.50.2300">
    <property type="match status" value="1"/>
</dbReference>
<dbReference type="RefSeq" id="WP_237870663.1">
    <property type="nucleotide sequence ID" value="NZ_JAKLTR010000004.1"/>
</dbReference>
<feature type="modified residue" description="4-aspartylphosphate" evidence="5">
    <location>
        <position position="59"/>
    </location>
</feature>
<dbReference type="SMART" id="SM00448">
    <property type="entry name" value="REC"/>
    <property type="match status" value="1"/>
</dbReference>
<evidence type="ECO:0000259" key="7">
    <source>
        <dbReference type="PROSITE" id="PS50110"/>
    </source>
</evidence>
<feature type="domain" description="HTH luxR-type" evidence="6">
    <location>
        <begin position="152"/>
        <end position="217"/>
    </location>
</feature>
<accession>A0ABS9KPU0</accession>
<name>A0ABS9KPU0_9BACT</name>
<reference evidence="8" key="1">
    <citation type="submission" date="2022-01" db="EMBL/GenBank/DDBJ databases">
        <authorList>
            <person name="Jo J.-H."/>
            <person name="Im W.-T."/>
        </authorList>
    </citation>
    <scope>NUCLEOTIDE SEQUENCE</scope>
    <source>
        <strain evidence="8">NA20</strain>
    </source>
</reference>
<evidence type="ECO:0000256" key="4">
    <source>
        <dbReference type="ARBA" id="ARBA00023163"/>
    </source>
</evidence>
<evidence type="ECO:0000259" key="6">
    <source>
        <dbReference type="PROSITE" id="PS50043"/>
    </source>
</evidence>
<dbReference type="InterPro" id="IPR000792">
    <property type="entry name" value="Tscrpt_reg_LuxR_C"/>
</dbReference>
<dbReference type="InterPro" id="IPR001789">
    <property type="entry name" value="Sig_transdc_resp-reg_receiver"/>
</dbReference>
<protein>
    <submittedName>
        <fullName evidence="8">Response regulator transcription factor</fullName>
    </submittedName>
</protein>
<dbReference type="InterPro" id="IPR011006">
    <property type="entry name" value="CheY-like_superfamily"/>
</dbReference>